<dbReference type="Gene3D" id="3.20.20.150">
    <property type="entry name" value="Divalent-metal-dependent TIM barrel enzymes"/>
    <property type="match status" value="1"/>
</dbReference>
<dbReference type="Proteomes" id="UP000230154">
    <property type="component" value="Unassembled WGS sequence"/>
</dbReference>
<proteinExistence type="predicted"/>
<accession>A0A2H0TPT3</accession>
<dbReference type="AlphaFoldDB" id="A0A2H0TPT3"/>
<name>A0A2H0TPT3_9BACT</name>
<protein>
    <recommendedName>
        <fullName evidence="3">Xylose isomerase-like TIM barrel domain-containing protein</fullName>
    </recommendedName>
</protein>
<evidence type="ECO:0000313" key="2">
    <source>
        <dbReference type="Proteomes" id="UP000230154"/>
    </source>
</evidence>
<gene>
    <name evidence="1" type="ORF">COU35_03880</name>
</gene>
<dbReference type="InterPro" id="IPR036237">
    <property type="entry name" value="Xyl_isomerase-like_sf"/>
</dbReference>
<evidence type="ECO:0000313" key="1">
    <source>
        <dbReference type="EMBL" id="PIR74170.1"/>
    </source>
</evidence>
<dbReference type="SUPFAM" id="SSF51658">
    <property type="entry name" value="Xylose isomerase-like"/>
    <property type="match status" value="1"/>
</dbReference>
<sequence>MIKYGLKLWTNNKDLFTEAVLLYKKGIVDFIELYHNPGSADEMEHFDSLQEVPVEIHHTHTSGFHEFMIGPEQLKIWEGTRRLADYLGAQKIIVHPGQNHTFESFFHELERIDDPRILIENMAGLDTNEQPMYAQTLEQLKQIAAVKPICFDFEKAAKAAVYQGLDYKTFVADCLDALKPTYFHISGGDISHAVDEHTNLWESRIDAAWVRSELNNRFIQSDAQLVFETPKQDGLSNDVKNMQFFKEALNT</sequence>
<dbReference type="EMBL" id="PFCB01000028">
    <property type="protein sequence ID" value="PIR74170.1"/>
    <property type="molecule type" value="Genomic_DNA"/>
</dbReference>
<evidence type="ECO:0008006" key="3">
    <source>
        <dbReference type="Google" id="ProtNLM"/>
    </source>
</evidence>
<organism evidence="1 2">
    <name type="scientific">Candidatus Magasanikbacteria bacterium CG10_big_fil_rev_8_21_14_0_10_47_10</name>
    <dbReference type="NCBI Taxonomy" id="1974652"/>
    <lineage>
        <taxon>Bacteria</taxon>
        <taxon>Candidatus Magasanikiibacteriota</taxon>
    </lineage>
</organism>
<comment type="caution">
    <text evidence="1">The sequence shown here is derived from an EMBL/GenBank/DDBJ whole genome shotgun (WGS) entry which is preliminary data.</text>
</comment>
<reference evidence="2" key="1">
    <citation type="submission" date="2017-09" db="EMBL/GenBank/DDBJ databases">
        <title>Depth-based differentiation of microbial function through sediment-hosted aquifers and enrichment of novel symbionts in the deep terrestrial subsurface.</title>
        <authorList>
            <person name="Probst A.J."/>
            <person name="Ladd B."/>
            <person name="Jarett J.K."/>
            <person name="Geller-Mcgrath D.E."/>
            <person name="Sieber C.M.K."/>
            <person name="Emerson J.B."/>
            <person name="Anantharaman K."/>
            <person name="Thomas B.C."/>
            <person name="Malmstrom R."/>
            <person name="Stieglmeier M."/>
            <person name="Klingl A."/>
            <person name="Woyke T."/>
            <person name="Ryan C.M."/>
            <person name="Banfield J.F."/>
        </authorList>
    </citation>
    <scope>NUCLEOTIDE SEQUENCE [LARGE SCALE GENOMIC DNA]</scope>
</reference>